<dbReference type="InterPro" id="IPR023213">
    <property type="entry name" value="CAT-like_dom_sf"/>
</dbReference>
<dbReference type="SUPFAM" id="SSF52777">
    <property type="entry name" value="CoA-dependent acyltransferases"/>
    <property type="match status" value="2"/>
</dbReference>
<organism evidence="3 4">
    <name type="scientific">Paractinoplanes atraurantiacus</name>
    <dbReference type="NCBI Taxonomy" id="1036182"/>
    <lineage>
        <taxon>Bacteria</taxon>
        <taxon>Bacillati</taxon>
        <taxon>Actinomycetota</taxon>
        <taxon>Actinomycetes</taxon>
        <taxon>Micromonosporales</taxon>
        <taxon>Micromonosporaceae</taxon>
        <taxon>Paractinoplanes</taxon>
    </lineage>
</organism>
<dbReference type="GO" id="GO:0005829">
    <property type="term" value="C:cytosol"/>
    <property type="evidence" value="ECO:0007669"/>
    <property type="project" value="TreeGrafter"/>
</dbReference>
<dbReference type="Pfam" id="PF00501">
    <property type="entry name" value="AMP-binding"/>
    <property type="match status" value="1"/>
</dbReference>
<dbReference type="GO" id="GO:0043041">
    <property type="term" value="P:amino acid activation for nonribosomal peptide biosynthetic process"/>
    <property type="evidence" value="ECO:0007669"/>
    <property type="project" value="TreeGrafter"/>
</dbReference>
<dbReference type="InterPro" id="IPR000873">
    <property type="entry name" value="AMP-dep_synth/lig_dom"/>
</dbReference>
<dbReference type="PANTHER" id="PTHR45527:SF1">
    <property type="entry name" value="FATTY ACID SYNTHASE"/>
    <property type="match status" value="1"/>
</dbReference>
<evidence type="ECO:0000313" key="4">
    <source>
        <dbReference type="Proteomes" id="UP000219612"/>
    </source>
</evidence>
<dbReference type="Proteomes" id="UP000219612">
    <property type="component" value="Unassembled WGS sequence"/>
</dbReference>
<accession>A0A285KUB1</accession>
<dbReference type="Gene3D" id="3.30.559.10">
    <property type="entry name" value="Chloramphenicol acetyltransferase-like domain"/>
    <property type="match status" value="1"/>
</dbReference>
<dbReference type="CDD" id="cd19543">
    <property type="entry name" value="DCL_NRPS"/>
    <property type="match status" value="1"/>
</dbReference>
<evidence type="ECO:0000313" key="3">
    <source>
        <dbReference type="EMBL" id="SNY76248.1"/>
    </source>
</evidence>
<dbReference type="EMBL" id="OBDY01000065">
    <property type="protein sequence ID" value="SNY76248.1"/>
    <property type="molecule type" value="Genomic_DNA"/>
</dbReference>
<dbReference type="PANTHER" id="PTHR45527">
    <property type="entry name" value="NONRIBOSOMAL PEPTIDE SYNTHETASE"/>
    <property type="match status" value="1"/>
</dbReference>
<feature type="domain" description="AMP-dependent synthetase/ligase" evidence="1">
    <location>
        <begin position="444"/>
        <end position="494"/>
    </location>
</feature>
<feature type="domain" description="Condensation" evidence="2">
    <location>
        <begin position="8"/>
        <end position="420"/>
    </location>
</feature>
<dbReference type="GO" id="GO:0044550">
    <property type="term" value="P:secondary metabolite biosynthetic process"/>
    <property type="evidence" value="ECO:0007669"/>
    <property type="project" value="TreeGrafter"/>
</dbReference>
<dbReference type="GO" id="GO:0031177">
    <property type="term" value="F:phosphopantetheine binding"/>
    <property type="evidence" value="ECO:0007669"/>
    <property type="project" value="TreeGrafter"/>
</dbReference>
<reference evidence="3 4" key="1">
    <citation type="submission" date="2017-09" db="EMBL/GenBank/DDBJ databases">
        <authorList>
            <person name="Ehlers B."/>
            <person name="Leendertz F.H."/>
        </authorList>
    </citation>
    <scope>NUCLEOTIDE SEQUENCE [LARGE SCALE GENOMIC DNA]</scope>
    <source>
        <strain evidence="3 4">CGMCC 4.6857</strain>
    </source>
</reference>
<feature type="non-terminal residue" evidence="3">
    <location>
        <position position="494"/>
    </location>
</feature>
<evidence type="ECO:0000259" key="2">
    <source>
        <dbReference type="Pfam" id="PF00668"/>
    </source>
</evidence>
<dbReference type="GO" id="GO:0008610">
    <property type="term" value="P:lipid biosynthetic process"/>
    <property type="evidence" value="ECO:0007669"/>
    <property type="project" value="UniProtKB-ARBA"/>
</dbReference>
<gene>
    <name evidence="3" type="ORF">SAMN05421748_1651</name>
</gene>
<dbReference type="RefSeq" id="WP_179855728.1">
    <property type="nucleotide sequence ID" value="NZ_OBDY01000065.1"/>
</dbReference>
<dbReference type="SUPFAM" id="SSF56801">
    <property type="entry name" value="Acetyl-CoA synthetase-like"/>
    <property type="match status" value="1"/>
</dbReference>
<sequence>MTSPGGLQDILPLSPLQEGLYFLSTYAAGGPDVYVVQQVLTLDGALDSARLRAAAQAVQDRHPNLRAAFRPRKAGQPVQLIPAALPVDFTEADPGANVGEVAEAERKRPFDLARPPLLRWALIRLGDERHALVLTAHHILLDGWSAPLVVRDLLTFYAGGKPPAARPYKDYLAWVARQDQGAAERAWRGALAGIEEATLVAPGTERAAVEPATIERRVEVARVAEVARARGLTLNTVVQGAYALVLAELTGRDDLVFGATVSGRPGALGGVEDMVGLFINTVPVRVRPRPSDTWAGYLARVQAEQAALLDHQHVGLATIQRQAGVGVLFDTLLVFESYPLDEEGLRTLQDTAGLRLASVTGNDATHYPLTLTVVPGAEQIALGAEYRAGAVDRDTAVHVLDRLAELVAAFAADPDGRLAAIRAGELVAVDSALSVPPTLLLDEFDATVRQTPDAVALRFGSASLTYAELQARVERLARVLVSRGAGPEKVVAVL</sequence>
<dbReference type="AlphaFoldDB" id="A0A285KUB1"/>
<dbReference type="Pfam" id="PF00668">
    <property type="entry name" value="Condensation"/>
    <property type="match status" value="1"/>
</dbReference>
<evidence type="ECO:0000259" key="1">
    <source>
        <dbReference type="Pfam" id="PF00501"/>
    </source>
</evidence>
<dbReference type="Gene3D" id="3.40.50.12780">
    <property type="entry name" value="N-terminal domain of ligase-like"/>
    <property type="match status" value="1"/>
</dbReference>
<dbReference type="GO" id="GO:0003824">
    <property type="term" value="F:catalytic activity"/>
    <property type="evidence" value="ECO:0007669"/>
    <property type="project" value="InterPro"/>
</dbReference>
<dbReference type="InterPro" id="IPR001242">
    <property type="entry name" value="Condensation_dom"/>
</dbReference>
<dbReference type="Gene3D" id="3.30.559.30">
    <property type="entry name" value="Nonribosomal peptide synthetase, condensation domain"/>
    <property type="match status" value="1"/>
</dbReference>
<keyword evidence="4" id="KW-1185">Reference proteome</keyword>
<proteinExistence type="predicted"/>
<dbReference type="InterPro" id="IPR042099">
    <property type="entry name" value="ANL_N_sf"/>
</dbReference>
<name>A0A285KUB1_9ACTN</name>
<protein>
    <submittedName>
        <fullName evidence="3">Nonribosomal peptide synthetase CepA</fullName>
    </submittedName>
</protein>